<keyword evidence="1" id="KW-0479">Metal-binding</keyword>
<proteinExistence type="predicted"/>
<dbReference type="SMART" id="SM00343">
    <property type="entry name" value="ZnF_C2HC"/>
    <property type="match status" value="1"/>
</dbReference>
<evidence type="ECO:0000256" key="2">
    <source>
        <dbReference type="SAM" id="MobiDB-lite"/>
    </source>
</evidence>
<accession>A0ABQ9HPI8</accession>
<organism evidence="4 5">
    <name type="scientific">Dryococelus australis</name>
    <dbReference type="NCBI Taxonomy" id="614101"/>
    <lineage>
        <taxon>Eukaryota</taxon>
        <taxon>Metazoa</taxon>
        <taxon>Ecdysozoa</taxon>
        <taxon>Arthropoda</taxon>
        <taxon>Hexapoda</taxon>
        <taxon>Insecta</taxon>
        <taxon>Pterygota</taxon>
        <taxon>Neoptera</taxon>
        <taxon>Polyneoptera</taxon>
        <taxon>Phasmatodea</taxon>
        <taxon>Verophasmatodea</taxon>
        <taxon>Anareolatae</taxon>
        <taxon>Phasmatidae</taxon>
        <taxon>Eurycanthinae</taxon>
        <taxon>Dryococelus</taxon>
    </lineage>
</organism>
<dbReference type="Proteomes" id="UP001159363">
    <property type="component" value="Chromosome X"/>
</dbReference>
<evidence type="ECO:0000313" key="5">
    <source>
        <dbReference type="Proteomes" id="UP001159363"/>
    </source>
</evidence>
<dbReference type="PROSITE" id="PS50158">
    <property type="entry name" value="ZF_CCHC"/>
    <property type="match status" value="1"/>
</dbReference>
<name>A0ABQ9HPI8_9NEOP</name>
<dbReference type="SUPFAM" id="SSF57756">
    <property type="entry name" value="Retrovirus zinc finger-like domains"/>
    <property type="match status" value="1"/>
</dbReference>
<keyword evidence="5" id="KW-1185">Reference proteome</keyword>
<gene>
    <name evidence="4" type="ORF">PR048_012482</name>
</gene>
<sequence length="191" mass="22086">MCLQERIKNEASTLTEKMNPKLYVSKKTVNTKGPKCFNCVKVGHIIKYCPKDSSRDKTKAYSSGSGNRNHRSKCKDEALLRALNLFRATLHMIPKKDWLMDLKDDSHIKMTVTNDESVLSEDVSNVKKKVIVLCSMRGCARYTLIILWLLQQKDEICMCWTYVKKVFTCPRDNQQTDCGMIGWDTSTEWIY</sequence>
<evidence type="ECO:0000313" key="4">
    <source>
        <dbReference type="EMBL" id="KAJ8886273.1"/>
    </source>
</evidence>
<comment type="caution">
    <text evidence="4">The sequence shown here is derived from an EMBL/GenBank/DDBJ whole genome shotgun (WGS) entry which is preliminary data.</text>
</comment>
<keyword evidence="1" id="KW-0862">Zinc</keyword>
<evidence type="ECO:0000256" key="1">
    <source>
        <dbReference type="PROSITE-ProRule" id="PRU00047"/>
    </source>
</evidence>
<keyword evidence="1" id="KW-0863">Zinc-finger</keyword>
<feature type="domain" description="CCHC-type" evidence="3">
    <location>
        <begin position="35"/>
        <end position="51"/>
    </location>
</feature>
<dbReference type="Gene3D" id="4.10.60.10">
    <property type="entry name" value="Zinc finger, CCHC-type"/>
    <property type="match status" value="1"/>
</dbReference>
<reference evidence="4 5" key="1">
    <citation type="submission" date="2023-02" db="EMBL/GenBank/DDBJ databases">
        <title>LHISI_Scaffold_Assembly.</title>
        <authorList>
            <person name="Stuart O.P."/>
            <person name="Cleave R."/>
            <person name="Magrath M.J.L."/>
            <person name="Mikheyev A.S."/>
        </authorList>
    </citation>
    <scope>NUCLEOTIDE SEQUENCE [LARGE SCALE GENOMIC DNA]</scope>
    <source>
        <strain evidence="4">Daus_M_001</strain>
        <tissue evidence="4">Leg muscle</tissue>
    </source>
</reference>
<dbReference type="InterPro" id="IPR036875">
    <property type="entry name" value="Znf_CCHC_sf"/>
</dbReference>
<evidence type="ECO:0000259" key="3">
    <source>
        <dbReference type="PROSITE" id="PS50158"/>
    </source>
</evidence>
<protein>
    <recommendedName>
        <fullName evidence="3">CCHC-type domain-containing protein</fullName>
    </recommendedName>
</protein>
<dbReference type="InterPro" id="IPR001878">
    <property type="entry name" value="Znf_CCHC"/>
</dbReference>
<feature type="region of interest" description="Disordered" evidence="2">
    <location>
        <begin position="52"/>
        <end position="72"/>
    </location>
</feature>
<dbReference type="EMBL" id="JARBHB010000004">
    <property type="protein sequence ID" value="KAJ8886273.1"/>
    <property type="molecule type" value="Genomic_DNA"/>
</dbReference>